<dbReference type="InterPro" id="IPR035906">
    <property type="entry name" value="MetI-like_sf"/>
</dbReference>
<gene>
    <name evidence="10" type="ORF">CFK38_02345</name>
</gene>
<dbReference type="SUPFAM" id="SSF161098">
    <property type="entry name" value="MetI-like"/>
    <property type="match status" value="1"/>
</dbReference>
<accession>A0A291GJV2</accession>
<dbReference type="GO" id="GO:0005886">
    <property type="term" value="C:plasma membrane"/>
    <property type="evidence" value="ECO:0007669"/>
    <property type="project" value="UniProtKB-SubCell"/>
</dbReference>
<dbReference type="CDD" id="cd06261">
    <property type="entry name" value="TM_PBP2"/>
    <property type="match status" value="1"/>
</dbReference>
<keyword evidence="3" id="KW-1003">Cell membrane</keyword>
<dbReference type="InterPro" id="IPR051393">
    <property type="entry name" value="ABC_transporter_permease"/>
</dbReference>
<keyword evidence="4 7" id="KW-0812">Transmembrane</keyword>
<comment type="subcellular location">
    <subcellularLocation>
        <location evidence="1 7">Cell membrane</location>
        <topology evidence="1 7">Multi-pass membrane protein</topology>
    </subcellularLocation>
</comment>
<evidence type="ECO:0000259" key="9">
    <source>
        <dbReference type="PROSITE" id="PS50928"/>
    </source>
</evidence>
<dbReference type="RefSeq" id="WP_096801631.1">
    <property type="nucleotide sequence ID" value="NZ_CP023563.1"/>
</dbReference>
<proteinExistence type="inferred from homology"/>
<protein>
    <submittedName>
        <fullName evidence="10">Cytochrome C biogenesis protein</fullName>
    </submittedName>
</protein>
<evidence type="ECO:0000256" key="8">
    <source>
        <dbReference type="SAM" id="MobiDB-lite"/>
    </source>
</evidence>
<evidence type="ECO:0000256" key="3">
    <source>
        <dbReference type="ARBA" id="ARBA00022475"/>
    </source>
</evidence>
<dbReference type="PANTHER" id="PTHR30193">
    <property type="entry name" value="ABC TRANSPORTER PERMEASE PROTEIN"/>
    <property type="match status" value="1"/>
</dbReference>
<dbReference type="EMBL" id="CP023563">
    <property type="protein sequence ID" value="ATG50491.1"/>
    <property type="molecule type" value="Genomic_DNA"/>
</dbReference>
<dbReference type="InterPro" id="IPR000515">
    <property type="entry name" value="MetI-like"/>
</dbReference>
<reference evidence="11" key="1">
    <citation type="submission" date="2017-09" db="EMBL/GenBank/DDBJ databases">
        <title>Brachybacterium sp. VM2412.</title>
        <authorList>
            <person name="Tak E.J."/>
            <person name="Bae J.-W."/>
        </authorList>
    </citation>
    <scope>NUCLEOTIDE SEQUENCE [LARGE SCALE GENOMIC DNA]</scope>
    <source>
        <strain evidence="11">VM2412</strain>
    </source>
</reference>
<evidence type="ECO:0000256" key="1">
    <source>
        <dbReference type="ARBA" id="ARBA00004651"/>
    </source>
</evidence>
<dbReference type="Gene3D" id="1.10.3720.10">
    <property type="entry name" value="MetI-like"/>
    <property type="match status" value="1"/>
</dbReference>
<sequence>MSTSLTQKLTATDTPPAPGPRGRGQERRTDPDTIPLGPRRARPAYVALAPYFLLFATFSALPIGFTMFLAFTDWRGIGDWNMVGLTNFGYLLEDPLFWKALSNTLILWVMATVPCLTLATLVALGLNSAVRFSTVYRVAYLVPNITSLVAMGILFSSIFSSNFGIMNALLNSVGLESVRWLQSEWGIKVAISTLTAWSFVGYNAMIILAGLQSVEKQVYEAAQLDGAGPVRTFFTITLPMLRPIIMFITIMSTIGSLQSFTEAQVMTSSQGGGSASAGGVGNSGLTLVLYFYSVAFQENRYGYGATIAWGVMVIVILFTLINWFATRERSR</sequence>
<evidence type="ECO:0000256" key="5">
    <source>
        <dbReference type="ARBA" id="ARBA00022989"/>
    </source>
</evidence>
<feature type="compositionally biased region" description="Polar residues" evidence="8">
    <location>
        <begin position="1"/>
        <end position="13"/>
    </location>
</feature>
<dbReference type="OrthoDB" id="4319190at2"/>
<keyword evidence="11" id="KW-1185">Reference proteome</keyword>
<dbReference type="AlphaFoldDB" id="A0A291GJV2"/>
<name>A0A291GJV2_9MICO</name>
<keyword evidence="6 7" id="KW-0472">Membrane</keyword>
<evidence type="ECO:0000256" key="2">
    <source>
        <dbReference type="ARBA" id="ARBA00022448"/>
    </source>
</evidence>
<feature type="transmembrane region" description="Helical" evidence="7">
    <location>
        <begin position="275"/>
        <end position="295"/>
    </location>
</feature>
<evidence type="ECO:0000313" key="10">
    <source>
        <dbReference type="EMBL" id="ATG50491.1"/>
    </source>
</evidence>
<dbReference type="PANTHER" id="PTHR30193:SF37">
    <property type="entry name" value="INNER MEMBRANE ABC TRANSPORTER PERMEASE PROTEIN YCJO"/>
    <property type="match status" value="1"/>
</dbReference>
<feature type="transmembrane region" description="Helical" evidence="7">
    <location>
        <begin position="138"/>
        <end position="165"/>
    </location>
</feature>
<evidence type="ECO:0000256" key="4">
    <source>
        <dbReference type="ARBA" id="ARBA00022692"/>
    </source>
</evidence>
<keyword evidence="5 7" id="KW-1133">Transmembrane helix</keyword>
<evidence type="ECO:0000256" key="6">
    <source>
        <dbReference type="ARBA" id="ARBA00023136"/>
    </source>
</evidence>
<dbReference type="KEGG" id="brz:CFK38_02345"/>
<comment type="similarity">
    <text evidence="7">Belongs to the binding-protein-dependent transport system permease family.</text>
</comment>
<dbReference type="Proteomes" id="UP000218165">
    <property type="component" value="Chromosome"/>
</dbReference>
<organism evidence="10 11">
    <name type="scientific">Brachybacterium vulturis</name>
    <dbReference type="NCBI Taxonomy" id="2017484"/>
    <lineage>
        <taxon>Bacteria</taxon>
        <taxon>Bacillati</taxon>
        <taxon>Actinomycetota</taxon>
        <taxon>Actinomycetes</taxon>
        <taxon>Micrococcales</taxon>
        <taxon>Dermabacteraceae</taxon>
        <taxon>Brachybacterium</taxon>
    </lineage>
</organism>
<dbReference type="PROSITE" id="PS50928">
    <property type="entry name" value="ABC_TM1"/>
    <property type="match status" value="1"/>
</dbReference>
<feature type="transmembrane region" description="Helical" evidence="7">
    <location>
        <begin position="105"/>
        <end position="126"/>
    </location>
</feature>
<keyword evidence="2 7" id="KW-0813">Transport</keyword>
<evidence type="ECO:0000256" key="7">
    <source>
        <dbReference type="RuleBase" id="RU363032"/>
    </source>
</evidence>
<feature type="transmembrane region" description="Helical" evidence="7">
    <location>
        <begin position="232"/>
        <end position="255"/>
    </location>
</feature>
<dbReference type="Pfam" id="PF00528">
    <property type="entry name" value="BPD_transp_1"/>
    <property type="match status" value="1"/>
</dbReference>
<dbReference type="GO" id="GO:0055085">
    <property type="term" value="P:transmembrane transport"/>
    <property type="evidence" value="ECO:0007669"/>
    <property type="project" value="InterPro"/>
</dbReference>
<feature type="transmembrane region" description="Helical" evidence="7">
    <location>
        <begin position="48"/>
        <end position="71"/>
    </location>
</feature>
<feature type="transmembrane region" description="Helical" evidence="7">
    <location>
        <begin position="307"/>
        <end position="325"/>
    </location>
</feature>
<evidence type="ECO:0000313" key="11">
    <source>
        <dbReference type="Proteomes" id="UP000218165"/>
    </source>
</evidence>
<feature type="region of interest" description="Disordered" evidence="8">
    <location>
        <begin position="1"/>
        <end position="37"/>
    </location>
</feature>
<feature type="domain" description="ABC transmembrane type-1" evidence="9">
    <location>
        <begin position="101"/>
        <end position="322"/>
    </location>
</feature>
<feature type="transmembrane region" description="Helical" evidence="7">
    <location>
        <begin position="185"/>
        <end position="211"/>
    </location>
</feature>